<comment type="caution">
    <text evidence="2">The sequence shown here is derived from an EMBL/GenBank/DDBJ whole genome shotgun (WGS) entry which is preliminary data.</text>
</comment>
<evidence type="ECO:0000256" key="1">
    <source>
        <dbReference type="SAM" id="SignalP"/>
    </source>
</evidence>
<name>A0ABV0Y892_9TELE</name>
<dbReference type="EMBL" id="JAHRIP010026519">
    <property type="protein sequence ID" value="MEQ2290018.1"/>
    <property type="molecule type" value="Genomic_DNA"/>
</dbReference>
<gene>
    <name evidence="2" type="ORF">AMECASPLE_039055</name>
</gene>
<evidence type="ECO:0000313" key="3">
    <source>
        <dbReference type="Proteomes" id="UP001469553"/>
    </source>
</evidence>
<keyword evidence="1" id="KW-0732">Signal</keyword>
<accession>A0ABV0Y892</accession>
<sequence length="136" mass="15460">MEEVGGSVFSEIILICWHMMMQGALAGFDCPGQLFFELCMELASVLQRETSWSIFVEPQPSLVERSVMHDRSSVPRLSPSDSWRPGQALCRAKVMSNGVCYIPRTDRQEWTMDRFSISAVISSSHSLLSEFFFIRT</sequence>
<reference evidence="2 3" key="1">
    <citation type="submission" date="2021-06" db="EMBL/GenBank/DDBJ databases">
        <authorList>
            <person name="Palmer J.M."/>
        </authorList>
    </citation>
    <scope>NUCLEOTIDE SEQUENCE [LARGE SCALE GENOMIC DNA]</scope>
    <source>
        <strain evidence="2 3">AS_MEX2019</strain>
        <tissue evidence="2">Muscle</tissue>
    </source>
</reference>
<dbReference type="Proteomes" id="UP001469553">
    <property type="component" value="Unassembled WGS sequence"/>
</dbReference>
<feature type="signal peptide" evidence="1">
    <location>
        <begin position="1"/>
        <end position="26"/>
    </location>
</feature>
<organism evidence="2 3">
    <name type="scientific">Ameca splendens</name>
    <dbReference type="NCBI Taxonomy" id="208324"/>
    <lineage>
        <taxon>Eukaryota</taxon>
        <taxon>Metazoa</taxon>
        <taxon>Chordata</taxon>
        <taxon>Craniata</taxon>
        <taxon>Vertebrata</taxon>
        <taxon>Euteleostomi</taxon>
        <taxon>Actinopterygii</taxon>
        <taxon>Neopterygii</taxon>
        <taxon>Teleostei</taxon>
        <taxon>Neoteleostei</taxon>
        <taxon>Acanthomorphata</taxon>
        <taxon>Ovalentaria</taxon>
        <taxon>Atherinomorphae</taxon>
        <taxon>Cyprinodontiformes</taxon>
        <taxon>Goodeidae</taxon>
        <taxon>Ameca</taxon>
    </lineage>
</organism>
<feature type="chain" id="PRO_5045099327" evidence="1">
    <location>
        <begin position="27"/>
        <end position="136"/>
    </location>
</feature>
<evidence type="ECO:0000313" key="2">
    <source>
        <dbReference type="EMBL" id="MEQ2290018.1"/>
    </source>
</evidence>
<keyword evidence="3" id="KW-1185">Reference proteome</keyword>
<protein>
    <submittedName>
        <fullName evidence="2">Uncharacterized protein</fullName>
    </submittedName>
</protein>
<proteinExistence type="predicted"/>